<dbReference type="PROSITE" id="PS00028">
    <property type="entry name" value="ZINC_FINGER_C2H2_1"/>
    <property type="match status" value="1"/>
</dbReference>
<dbReference type="GeneTree" id="ENSGT00390000009989"/>
<dbReference type="Gene3D" id="3.90.70.80">
    <property type="match status" value="1"/>
</dbReference>
<dbReference type="InParanoid" id="G3WRD8"/>
<evidence type="ECO:0000313" key="15">
    <source>
        <dbReference type="Proteomes" id="UP000007648"/>
    </source>
</evidence>
<name>G3WRD8_SARHA</name>
<evidence type="ECO:0000256" key="10">
    <source>
        <dbReference type="ARBA" id="ARBA00059047"/>
    </source>
</evidence>
<dbReference type="GO" id="GO:0005829">
    <property type="term" value="C:cytosol"/>
    <property type="evidence" value="ECO:0007669"/>
    <property type="project" value="TreeGrafter"/>
</dbReference>
<evidence type="ECO:0000256" key="4">
    <source>
        <dbReference type="ARBA" id="ARBA00022771"/>
    </source>
</evidence>
<feature type="domain" description="OTU" evidence="13">
    <location>
        <begin position="135"/>
        <end position="260"/>
    </location>
</feature>
<keyword evidence="15" id="KW-1185">Reference proteome</keyword>
<reference evidence="14 15" key="1">
    <citation type="journal article" date="2011" name="Proc. Natl. Acad. Sci. U.S.A.">
        <title>Genetic diversity and population structure of the endangered marsupial Sarcophilus harrisii (Tasmanian devil).</title>
        <authorList>
            <person name="Miller W."/>
            <person name="Hayes V.M."/>
            <person name="Ratan A."/>
            <person name="Petersen D.C."/>
            <person name="Wittekindt N.E."/>
            <person name="Miller J."/>
            <person name="Walenz B."/>
            <person name="Knight J."/>
            <person name="Qi J."/>
            <person name="Zhao F."/>
            <person name="Wang Q."/>
            <person name="Bedoya-Reina O.C."/>
            <person name="Katiyar N."/>
            <person name="Tomsho L.P."/>
            <person name="Kasson L.M."/>
            <person name="Hardie R.A."/>
            <person name="Woodbridge P."/>
            <person name="Tindall E.A."/>
            <person name="Bertelsen M.F."/>
            <person name="Dixon D."/>
            <person name="Pyecroft S."/>
            <person name="Helgen K.M."/>
            <person name="Lesk A.M."/>
            <person name="Pringle T.H."/>
            <person name="Patterson N."/>
            <person name="Zhang Y."/>
            <person name="Kreiss A."/>
            <person name="Woods G.M."/>
            <person name="Jones M.E."/>
            <person name="Schuster S.C."/>
        </authorList>
    </citation>
    <scope>NUCLEOTIDE SEQUENCE [LARGE SCALE GENOMIC DNA]</scope>
</reference>
<dbReference type="PROSITE" id="PS50802">
    <property type="entry name" value="OTU"/>
    <property type="match status" value="1"/>
</dbReference>
<keyword evidence="2" id="KW-0645">Protease</keyword>
<evidence type="ECO:0000256" key="2">
    <source>
        <dbReference type="ARBA" id="ARBA00022670"/>
    </source>
</evidence>
<dbReference type="Pfam" id="PF24560">
    <property type="entry name" value="zf-C2H2_OTU1_C"/>
    <property type="match status" value="1"/>
</dbReference>
<reference evidence="14" key="3">
    <citation type="submission" date="2025-09" db="UniProtKB">
        <authorList>
            <consortium name="Ensembl"/>
        </authorList>
    </citation>
    <scope>IDENTIFICATION</scope>
</reference>
<dbReference type="InterPro" id="IPR013087">
    <property type="entry name" value="Znf_C2H2_type"/>
</dbReference>
<dbReference type="SUPFAM" id="SSF54236">
    <property type="entry name" value="Ubiquitin-like"/>
    <property type="match status" value="1"/>
</dbReference>
<dbReference type="STRING" id="9305.ENSSHAP00000017993"/>
<dbReference type="InterPro" id="IPR038765">
    <property type="entry name" value="Papain-like_cys_pep_sf"/>
</dbReference>
<evidence type="ECO:0000256" key="1">
    <source>
        <dbReference type="ARBA" id="ARBA00000707"/>
    </source>
</evidence>
<dbReference type="AlphaFoldDB" id="G3WRD8"/>
<accession>G3WRD8</accession>
<keyword evidence="9" id="KW-0834">Unfolded protein response</keyword>
<dbReference type="InterPro" id="IPR003323">
    <property type="entry name" value="OTU_dom"/>
</dbReference>
<dbReference type="GO" id="GO:0016579">
    <property type="term" value="P:protein deubiquitination"/>
    <property type="evidence" value="ECO:0007669"/>
    <property type="project" value="TreeGrafter"/>
</dbReference>
<dbReference type="Gene3D" id="3.10.20.90">
    <property type="entry name" value="Phosphatidylinositol 3-kinase Catalytic Subunit, Chain A, domain 1"/>
    <property type="match status" value="1"/>
</dbReference>
<evidence type="ECO:0000256" key="5">
    <source>
        <dbReference type="ARBA" id="ARBA00022786"/>
    </source>
</evidence>
<dbReference type="SUPFAM" id="SSF54001">
    <property type="entry name" value="Cysteine proteinases"/>
    <property type="match status" value="1"/>
</dbReference>
<protein>
    <recommendedName>
        <fullName evidence="12">Ubiquitin thioesterase OTU</fullName>
        <ecNumber evidence="12">3.4.19.12</ecNumber>
    </recommendedName>
</protein>
<evidence type="ECO:0000256" key="7">
    <source>
        <dbReference type="ARBA" id="ARBA00022807"/>
    </source>
</evidence>
<dbReference type="GO" id="GO:0036503">
    <property type="term" value="P:ERAD pathway"/>
    <property type="evidence" value="ECO:0007669"/>
    <property type="project" value="UniProtKB-UniRule"/>
</dbReference>
<keyword evidence="12" id="KW-0963">Cytoplasm</keyword>
<dbReference type="Proteomes" id="UP000007648">
    <property type="component" value="Unassembled WGS sequence"/>
</dbReference>
<evidence type="ECO:0000256" key="6">
    <source>
        <dbReference type="ARBA" id="ARBA00022801"/>
    </source>
</evidence>
<keyword evidence="6 12" id="KW-0378">Hydrolase</keyword>
<dbReference type="Ensembl" id="ENSSHAT00000018142.2">
    <property type="protein sequence ID" value="ENSSHAP00000017993.2"/>
    <property type="gene ID" value="ENSSHAG00000015276.2"/>
</dbReference>
<keyword evidence="7 12" id="KW-0788">Thiol protease</keyword>
<dbReference type="GO" id="GO:0005634">
    <property type="term" value="C:nucleus"/>
    <property type="evidence" value="ECO:0007669"/>
    <property type="project" value="TreeGrafter"/>
</dbReference>
<dbReference type="GO" id="GO:0008270">
    <property type="term" value="F:zinc ion binding"/>
    <property type="evidence" value="ECO:0007669"/>
    <property type="project" value="UniProtKB-KW"/>
</dbReference>
<dbReference type="EC" id="3.4.19.12" evidence="12"/>
<dbReference type="FunFam" id="3.90.70.80:FF:000006">
    <property type="entry name" value="Ubiquitin thioesterase OTU1"/>
    <property type="match status" value="1"/>
</dbReference>
<organism evidence="14 15">
    <name type="scientific">Sarcophilus harrisii</name>
    <name type="common">Tasmanian devil</name>
    <name type="synonym">Sarcophilus laniarius</name>
    <dbReference type="NCBI Taxonomy" id="9305"/>
    <lineage>
        <taxon>Eukaryota</taxon>
        <taxon>Metazoa</taxon>
        <taxon>Chordata</taxon>
        <taxon>Craniata</taxon>
        <taxon>Vertebrata</taxon>
        <taxon>Euteleostomi</taxon>
        <taxon>Mammalia</taxon>
        <taxon>Metatheria</taxon>
        <taxon>Dasyuromorphia</taxon>
        <taxon>Dasyuridae</taxon>
        <taxon>Sarcophilus</taxon>
    </lineage>
</organism>
<evidence type="ECO:0000313" key="14">
    <source>
        <dbReference type="Ensembl" id="ENSSHAP00000017993.2"/>
    </source>
</evidence>
<dbReference type="Pfam" id="PF21403">
    <property type="entry name" value="OTU1_UBXL"/>
    <property type="match status" value="1"/>
</dbReference>
<evidence type="ECO:0000256" key="3">
    <source>
        <dbReference type="ARBA" id="ARBA00022723"/>
    </source>
</evidence>
<dbReference type="InterPro" id="IPR048857">
    <property type="entry name" value="OTU1_Ubl"/>
</dbReference>
<dbReference type="PANTHER" id="PTHR13312">
    <property type="entry name" value="HIV-INDUCED PROTEIN-7-LIKE PROTEASE"/>
    <property type="match status" value="1"/>
</dbReference>
<comment type="subunit">
    <text evidence="11">Interacts with VCP; the interaction is direct. Interacts with FAF2/UBXD8. Interacts with DERL1; however interaction is dependent on the UBAX-like region, suggesting that it may be indirect. Interacts with PLAA, UBXN6 and VCP; may form a complex involved in macroautophagy.</text>
</comment>
<dbReference type="eggNOG" id="KOG3288">
    <property type="taxonomic scope" value="Eukaryota"/>
</dbReference>
<dbReference type="Pfam" id="PF02338">
    <property type="entry name" value="OTU"/>
    <property type="match status" value="1"/>
</dbReference>
<comment type="function">
    <text evidence="10">Hydrolase that can remove conjugated ubiquitin from proteins and participates in endoplasmic reticulum-associated degradation (ERAD) for misfolded lumenal proteins. May act by triming the ubiquitin chain on the associated substrate to facilitate their threading through the VCP/p97 pore. Ubiquitin moieties on substrates may present a steric impediment to the threading process when the substrate is transferred to the VCP pore and threaded through VCP's axial channel. Mediates deubiquitination of 'Lys-27'-, 'Lys-29'- and 'Lys-33'-linked polyubiquitin chains. Also able to hydrolyze 'Lys-11'-linked ubiquitin chains. Cleaves both polyubiquitin and di-ubiquitin. May play a role in macroautophagy, regulating for instance the clearance of damaged lysosomes. May recruit PLAA, UBXN6 and VCP to damaged lysosome membranes decorated with K48-linked ubiquitin chains and remove these chains allowing autophagosome formation.</text>
</comment>
<dbReference type="FunFam" id="3.10.20.90:FF:000096">
    <property type="entry name" value="Ubiquitin thioesterase OTU1"/>
    <property type="match status" value="1"/>
</dbReference>
<dbReference type="FunCoup" id="G3WRD8">
    <property type="interactions" value="1726"/>
</dbReference>
<keyword evidence="5 12" id="KW-0833">Ubl conjugation pathway</keyword>
<evidence type="ECO:0000256" key="8">
    <source>
        <dbReference type="ARBA" id="ARBA00022833"/>
    </source>
</evidence>
<dbReference type="HOGENOM" id="CLU_049327_1_0_1"/>
<reference evidence="14" key="2">
    <citation type="submission" date="2025-08" db="UniProtKB">
        <authorList>
            <consortium name="Ensembl"/>
        </authorList>
    </citation>
    <scope>IDENTIFICATION</scope>
</reference>
<evidence type="ECO:0000256" key="12">
    <source>
        <dbReference type="RuleBase" id="RU367104"/>
    </source>
</evidence>
<dbReference type="CDD" id="cd22745">
    <property type="entry name" value="OTU_OTU1"/>
    <property type="match status" value="1"/>
</dbReference>
<evidence type="ECO:0000256" key="9">
    <source>
        <dbReference type="ARBA" id="ARBA00023230"/>
    </source>
</evidence>
<sequence length="334" mass="36428">LPCGGGGGIFPAAAACPKQAPESVRCVAGAMWRLRCKAKNGTHILLGLSSQSRVQELEGQIAALTGIAAGGQRILAGFPPKCLDLSNGETVLGDLPIQSGDTLIVEEDKTKSKISSSAVTEHGADTSFGEVLPELTRTVVPADNSCLFTSVYYVVEGGVLDPTRAPEMRNLIAETVASDPEFYCEAFLEKTNQEYCEWIKRDDTWGGAIEISILSKFYQCEICVVDTQTVRIDRFGEDAAYPKRVLLIYDGIHYDPLQRNLPDPDSPPLTIFSSNDDVVLAQALELAEEARKKRQFTDVNRFILRCMVCQKGLRGQAEAREHAKNTGHTNFGEV</sequence>
<dbReference type="InterPro" id="IPR057766">
    <property type="entry name" value="Znf-C2H2_OTU1-like_C"/>
</dbReference>
<evidence type="ECO:0000259" key="13">
    <source>
        <dbReference type="PROSITE" id="PS50802"/>
    </source>
</evidence>
<comment type="function">
    <text evidence="12">Hydrolase that can remove conjugated ubiquitin from proteins and participates in endoplasmic reticulum-associated degradation (ERAD) for misfolded lumenal proteins. May act by triming the ubiquitin chain on the associated substrate to facilitate their threading through the VCP/p97 pore. Cleaves both polyubiquitin and di-ubiquitin.</text>
</comment>
<dbReference type="GO" id="GO:0030968">
    <property type="term" value="P:endoplasmic reticulum unfolded protein response"/>
    <property type="evidence" value="ECO:0007669"/>
    <property type="project" value="TreeGrafter"/>
</dbReference>
<dbReference type="GO" id="GO:0004843">
    <property type="term" value="F:cysteine-type deubiquitinase activity"/>
    <property type="evidence" value="ECO:0007669"/>
    <property type="project" value="UniProtKB-UniRule"/>
</dbReference>
<keyword evidence="4" id="KW-0863">Zinc-finger</keyword>
<keyword evidence="8" id="KW-0862">Zinc</keyword>
<dbReference type="PANTHER" id="PTHR13312:SF0">
    <property type="entry name" value="UBIQUITIN THIOESTERASE OTU1"/>
    <property type="match status" value="1"/>
</dbReference>
<keyword evidence="3" id="KW-0479">Metal-binding</keyword>
<proteinExistence type="predicted"/>
<dbReference type="InterPro" id="IPR029071">
    <property type="entry name" value="Ubiquitin-like_domsf"/>
</dbReference>
<dbReference type="CDD" id="cd17059">
    <property type="entry name" value="Ubl_OTU1"/>
    <property type="match status" value="1"/>
</dbReference>
<comment type="subcellular location">
    <subcellularLocation>
        <location evidence="12">Cytoplasm</location>
    </subcellularLocation>
</comment>
<comment type="catalytic activity">
    <reaction evidence="1 12">
        <text>Thiol-dependent hydrolysis of ester, thioester, amide, peptide and isopeptide bonds formed by the C-terminal Gly of ubiquitin (a 76-residue protein attached to proteins as an intracellular targeting signal).</text>
        <dbReference type="EC" id="3.4.19.12"/>
    </reaction>
</comment>
<evidence type="ECO:0000256" key="11">
    <source>
        <dbReference type="ARBA" id="ARBA00062071"/>
    </source>
</evidence>